<feature type="compositionally biased region" description="Basic and acidic residues" evidence="7">
    <location>
        <begin position="98"/>
        <end position="112"/>
    </location>
</feature>
<dbReference type="GO" id="GO:0005681">
    <property type="term" value="C:spliceosomal complex"/>
    <property type="evidence" value="ECO:0007669"/>
    <property type="project" value="InterPro"/>
</dbReference>
<proteinExistence type="predicted"/>
<sequence length="245" mass="26958">MSDDVKALFRQKLASSQSKSLEALKAAKRAKLQKQARADAQQDAALQRKLAEKQRRDAAARAVQAQAEASRPSVRYVAPPEGRDHSQPAQQPATGRISDAKRARLAKVEKYKRPLTTAASKDSASKQEPAASSRQARDAAPNKGSTAEKGSVPAGFFDDSVQDAKVRKAPLPHETKAAEWAEFEKEIEKEAETTEAIIEADTNQTTIQRTLFELEEQKGVASLRTVLSSHECVSFTTRLHHRYNL</sequence>
<feature type="compositionally biased region" description="Low complexity" evidence="7">
    <location>
        <begin position="60"/>
        <end position="69"/>
    </location>
</feature>
<evidence type="ECO:0000313" key="10">
    <source>
        <dbReference type="Proteomes" id="UP000001357"/>
    </source>
</evidence>
<dbReference type="EMBL" id="CH991560">
    <property type="protein sequence ID" value="EDQ87361.1"/>
    <property type="molecule type" value="Genomic_DNA"/>
</dbReference>
<evidence type="ECO:0000256" key="7">
    <source>
        <dbReference type="SAM" id="MobiDB-lite"/>
    </source>
</evidence>
<dbReference type="GO" id="GO:0033314">
    <property type="term" value="P:mitotic DNA replication checkpoint signaling"/>
    <property type="evidence" value="ECO:0000318"/>
    <property type="project" value="GO_Central"/>
</dbReference>
<dbReference type="GO" id="GO:0033260">
    <property type="term" value="P:nuclear DNA replication"/>
    <property type="evidence" value="ECO:0000318"/>
    <property type="project" value="GO_Central"/>
</dbReference>
<dbReference type="InParanoid" id="A9V5F2"/>
<gene>
    <name evidence="9" type="ORF">MONBRDRAFT_27489</name>
</gene>
<name>A9V5F2_MONBE</name>
<accession>A9V5F2</accession>
<dbReference type="Pfam" id="PF23406">
    <property type="entry name" value="ZNF380_CC"/>
    <property type="match status" value="1"/>
</dbReference>
<protein>
    <recommendedName>
        <fullName evidence="8">ZNF380 coiled-coil domain-containing protein</fullName>
    </recommendedName>
</protein>
<dbReference type="GeneID" id="5893221"/>
<feature type="domain" description="ZNF380 coiled-coil" evidence="8">
    <location>
        <begin position="152"/>
        <end position="217"/>
    </location>
</feature>
<evidence type="ECO:0000256" key="2">
    <source>
        <dbReference type="ARBA" id="ARBA00022473"/>
    </source>
</evidence>
<feature type="compositionally biased region" description="Basic and acidic residues" evidence="7">
    <location>
        <begin position="49"/>
        <end position="59"/>
    </location>
</feature>
<keyword evidence="5" id="KW-0862">Zinc</keyword>
<keyword evidence="10" id="KW-1185">Reference proteome</keyword>
<dbReference type="STRING" id="81824.A9V5F2"/>
<evidence type="ECO:0000256" key="4">
    <source>
        <dbReference type="ARBA" id="ARBA00022771"/>
    </source>
</evidence>
<dbReference type="GO" id="GO:0005634">
    <property type="term" value="C:nucleus"/>
    <property type="evidence" value="ECO:0000318"/>
    <property type="project" value="GO_Central"/>
</dbReference>
<keyword evidence="6" id="KW-0539">Nucleus</keyword>
<dbReference type="GO" id="GO:0003676">
    <property type="term" value="F:nucleic acid binding"/>
    <property type="evidence" value="ECO:0007669"/>
    <property type="project" value="InterPro"/>
</dbReference>
<evidence type="ECO:0000256" key="1">
    <source>
        <dbReference type="ARBA" id="ARBA00004324"/>
    </source>
</evidence>
<dbReference type="Proteomes" id="UP000001357">
    <property type="component" value="Unassembled WGS sequence"/>
</dbReference>
<evidence type="ECO:0000259" key="8">
    <source>
        <dbReference type="Pfam" id="PF23406"/>
    </source>
</evidence>
<evidence type="ECO:0000313" key="9">
    <source>
        <dbReference type="EMBL" id="EDQ87361.1"/>
    </source>
</evidence>
<feature type="region of interest" description="Disordered" evidence="7">
    <location>
        <begin position="30"/>
        <end position="156"/>
    </location>
</feature>
<dbReference type="RefSeq" id="XP_001747974.1">
    <property type="nucleotide sequence ID" value="XM_001747922.1"/>
</dbReference>
<dbReference type="PANTHER" id="PTHR13278:SF0">
    <property type="entry name" value="ZINC FINGER PROTEIN 830"/>
    <property type="match status" value="1"/>
</dbReference>
<dbReference type="KEGG" id="mbr:MONBRDRAFT_27489"/>
<evidence type="ECO:0000256" key="6">
    <source>
        <dbReference type="ARBA" id="ARBA00023242"/>
    </source>
</evidence>
<feature type="compositionally biased region" description="Low complexity" evidence="7">
    <location>
        <begin position="35"/>
        <end position="48"/>
    </location>
</feature>
<dbReference type="GO" id="GO:0008270">
    <property type="term" value="F:zinc ion binding"/>
    <property type="evidence" value="ECO:0007669"/>
    <property type="project" value="UniProtKB-KW"/>
</dbReference>
<dbReference type="PANTHER" id="PTHR13278">
    <property type="entry name" value="ZINC FINGER PROTEIN 830"/>
    <property type="match status" value="1"/>
</dbReference>
<evidence type="ECO:0000256" key="3">
    <source>
        <dbReference type="ARBA" id="ARBA00022723"/>
    </source>
</evidence>
<keyword evidence="4" id="KW-0863">Zinc-finger</keyword>
<comment type="subcellular location">
    <subcellularLocation>
        <location evidence="1">Nucleus speckle</location>
    </subcellularLocation>
</comment>
<dbReference type="InterPro" id="IPR040050">
    <property type="entry name" value="ZNF830-like"/>
</dbReference>
<keyword evidence="2" id="KW-0217">Developmental protein</keyword>
<reference evidence="9 10" key="1">
    <citation type="journal article" date="2008" name="Nature">
        <title>The genome of the choanoflagellate Monosiga brevicollis and the origin of metazoans.</title>
        <authorList>
            <consortium name="JGI Sequencing"/>
            <person name="King N."/>
            <person name="Westbrook M.J."/>
            <person name="Young S.L."/>
            <person name="Kuo A."/>
            <person name="Abedin M."/>
            <person name="Chapman J."/>
            <person name="Fairclough S."/>
            <person name="Hellsten U."/>
            <person name="Isogai Y."/>
            <person name="Letunic I."/>
            <person name="Marr M."/>
            <person name="Pincus D."/>
            <person name="Putnam N."/>
            <person name="Rokas A."/>
            <person name="Wright K.J."/>
            <person name="Zuzow R."/>
            <person name="Dirks W."/>
            <person name="Good M."/>
            <person name="Goodstein D."/>
            <person name="Lemons D."/>
            <person name="Li W."/>
            <person name="Lyons J.B."/>
            <person name="Morris A."/>
            <person name="Nichols S."/>
            <person name="Richter D.J."/>
            <person name="Salamov A."/>
            <person name="Bork P."/>
            <person name="Lim W.A."/>
            <person name="Manning G."/>
            <person name="Miller W.T."/>
            <person name="McGinnis W."/>
            <person name="Shapiro H."/>
            <person name="Tjian R."/>
            <person name="Grigoriev I.V."/>
            <person name="Rokhsar D."/>
        </authorList>
    </citation>
    <scope>NUCLEOTIDE SEQUENCE [LARGE SCALE GENOMIC DNA]</scope>
    <source>
        <strain evidence="10">MX1 / ATCC 50154</strain>
    </source>
</reference>
<organism evidence="9 10">
    <name type="scientific">Monosiga brevicollis</name>
    <name type="common">Choanoflagellate</name>
    <dbReference type="NCBI Taxonomy" id="81824"/>
    <lineage>
        <taxon>Eukaryota</taxon>
        <taxon>Choanoflagellata</taxon>
        <taxon>Craspedida</taxon>
        <taxon>Salpingoecidae</taxon>
        <taxon>Monosiga</taxon>
    </lineage>
</organism>
<dbReference type="InterPro" id="IPR059039">
    <property type="entry name" value="ZNF380_CC"/>
</dbReference>
<evidence type="ECO:0000256" key="5">
    <source>
        <dbReference type="ARBA" id="ARBA00022833"/>
    </source>
</evidence>
<dbReference type="GO" id="GO:0044773">
    <property type="term" value="P:mitotic DNA damage checkpoint signaling"/>
    <property type="evidence" value="ECO:0000318"/>
    <property type="project" value="GO_Central"/>
</dbReference>
<keyword evidence="3" id="KW-0479">Metal-binding</keyword>
<dbReference type="AlphaFoldDB" id="A9V5F2"/>